<comment type="caution">
    <text evidence="2">The sequence shown here is derived from an EMBL/GenBank/DDBJ whole genome shotgun (WGS) entry which is preliminary data.</text>
</comment>
<evidence type="ECO:0000313" key="3">
    <source>
        <dbReference type="Proteomes" id="UP000034543"/>
    </source>
</evidence>
<reference evidence="2 3" key="1">
    <citation type="journal article" date="2015" name="Nature">
        <title>rRNA introns, odd ribosomes, and small enigmatic genomes across a large radiation of phyla.</title>
        <authorList>
            <person name="Brown C.T."/>
            <person name="Hug L.A."/>
            <person name="Thomas B.C."/>
            <person name="Sharon I."/>
            <person name="Castelle C.J."/>
            <person name="Singh A."/>
            <person name="Wilkins M.J."/>
            <person name="Williams K.H."/>
            <person name="Banfield J.F."/>
        </authorList>
    </citation>
    <scope>NUCLEOTIDE SEQUENCE [LARGE SCALE GENOMIC DNA]</scope>
</reference>
<dbReference type="Proteomes" id="UP000034543">
    <property type="component" value="Unassembled WGS sequence"/>
</dbReference>
<dbReference type="PRINTS" id="PR00111">
    <property type="entry name" value="ABHYDROLASE"/>
</dbReference>
<dbReference type="STRING" id="1618436.UV59_C0011G0004"/>
<proteinExistence type="predicted"/>
<dbReference type="EMBL" id="LCFB01000011">
    <property type="protein sequence ID" value="KKS85048.1"/>
    <property type="molecule type" value="Genomic_DNA"/>
</dbReference>
<evidence type="ECO:0000259" key="1">
    <source>
        <dbReference type="Pfam" id="PF12146"/>
    </source>
</evidence>
<gene>
    <name evidence="2" type="ORF">UV59_C0011G0004</name>
</gene>
<protein>
    <recommendedName>
        <fullName evidence="1">Serine aminopeptidase S33 domain-containing protein</fullName>
    </recommendedName>
</protein>
<dbReference type="SUPFAM" id="SSF53474">
    <property type="entry name" value="alpha/beta-Hydrolases"/>
    <property type="match status" value="1"/>
</dbReference>
<dbReference type="InterPro" id="IPR000073">
    <property type="entry name" value="AB_hydrolase_1"/>
</dbReference>
<evidence type="ECO:0000313" key="2">
    <source>
        <dbReference type="EMBL" id="KKS85048.1"/>
    </source>
</evidence>
<dbReference type="Gene3D" id="3.40.50.1820">
    <property type="entry name" value="alpha/beta hydrolase"/>
    <property type="match status" value="1"/>
</dbReference>
<dbReference type="InterPro" id="IPR022742">
    <property type="entry name" value="Hydrolase_4"/>
</dbReference>
<accession>A0A0G1FDX9</accession>
<organism evidence="2 3">
    <name type="scientific">Candidatus Gottesmanbacteria bacterium GW2011_GWA1_43_11</name>
    <dbReference type="NCBI Taxonomy" id="1618436"/>
    <lineage>
        <taxon>Bacteria</taxon>
        <taxon>Candidatus Gottesmaniibacteriota</taxon>
    </lineage>
</organism>
<dbReference type="InterPro" id="IPR029058">
    <property type="entry name" value="AB_hydrolase_fold"/>
</dbReference>
<dbReference type="AlphaFoldDB" id="A0A0G1FDX9"/>
<dbReference type="PANTHER" id="PTHR43798">
    <property type="entry name" value="MONOACYLGLYCEROL LIPASE"/>
    <property type="match status" value="1"/>
</dbReference>
<name>A0A0G1FDX9_9BACT</name>
<dbReference type="InterPro" id="IPR050266">
    <property type="entry name" value="AB_hydrolase_sf"/>
</dbReference>
<feature type="domain" description="Serine aminopeptidase S33" evidence="1">
    <location>
        <begin position="6"/>
        <end position="222"/>
    </location>
</feature>
<sequence length="241" mass="27434">MKRYPVVILPGWMLGATRFEPLKKELSSRGYRTYVVDFPGFVEGERIIRPWTLGDYTQFLEAYLRRNHLKQAIFICHSFGGRVALKLLSEKPALAKALILSGTPGFRSTHSTRLFTIATISKIGKAIMSLPPLSVFQDVARKLFNILVGARDISALKGFMRQTFINIVEEDLEGYMRKLSVPTLLLWGARDSLVAPSIARRMNETIGNSTLTVVPEAYHNLVYREPKKFTHEIEKFLHHVE</sequence>
<dbReference type="Pfam" id="PF12146">
    <property type="entry name" value="Hydrolase_4"/>
    <property type="match status" value="1"/>
</dbReference>